<organism evidence="2 3">
    <name type="scientific">Triparma laevis f. longispina</name>
    <dbReference type="NCBI Taxonomy" id="1714387"/>
    <lineage>
        <taxon>Eukaryota</taxon>
        <taxon>Sar</taxon>
        <taxon>Stramenopiles</taxon>
        <taxon>Ochrophyta</taxon>
        <taxon>Bolidophyceae</taxon>
        <taxon>Parmales</taxon>
        <taxon>Triparmaceae</taxon>
        <taxon>Triparma</taxon>
    </lineage>
</organism>
<dbReference type="OrthoDB" id="10588647at2759"/>
<feature type="region of interest" description="Disordered" evidence="1">
    <location>
        <begin position="265"/>
        <end position="291"/>
    </location>
</feature>
<feature type="compositionally biased region" description="Low complexity" evidence="1">
    <location>
        <begin position="265"/>
        <end position="283"/>
    </location>
</feature>
<feature type="compositionally biased region" description="Polar residues" evidence="1">
    <location>
        <begin position="15"/>
        <end position="27"/>
    </location>
</feature>
<keyword evidence="3" id="KW-1185">Reference proteome</keyword>
<protein>
    <submittedName>
        <fullName evidence="2">Uncharacterized protein</fullName>
    </submittedName>
</protein>
<feature type="region of interest" description="Disordered" evidence="1">
    <location>
        <begin position="178"/>
        <end position="237"/>
    </location>
</feature>
<proteinExistence type="predicted"/>
<evidence type="ECO:0000313" key="3">
    <source>
        <dbReference type="Proteomes" id="UP001165122"/>
    </source>
</evidence>
<evidence type="ECO:0000313" key="2">
    <source>
        <dbReference type="EMBL" id="GMH59757.1"/>
    </source>
</evidence>
<dbReference type="EMBL" id="BRXW01000491">
    <property type="protein sequence ID" value="GMH59757.1"/>
    <property type="molecule type" value="Genomic_DNA"/>
</dbReference>
<feature type="region of interest" description="Disordered" evidence="1">
    <location>
        <begin position="1"/>
        <end position="61"/>
    </location>
</feature>
<name>A0A9W6ZSN8_9STRA</name>
<accession>A0A9W6ZSN8</accession>
<feature type="compositionally biased region" description="Polar residues" evidence="1">
    <location>
        <begin position="43"/>
        <end position="52"/>
    </location>
</feature>
<evidence type="ECO:0000256" key="1">
    <source>
        <dbReference type="SAM" id="MobiDB-lite"/>
    </source>
</evidence>
<dbReference type="AlphaFoldDB" id="A0A9W6ZSN8"/>
<comment type="caution">
    <text evidence="2">The sequence shown here is derived from an EMBL/GenBank/DDBJ whole genome shotgun (WGS) entry which is preliminary data.</text>
</comment>
<reference evidence="3" key="1">
    <citation type="journal article" date="2023" name="Commun. Biol.">
        <title>Genome analysis of Parmales, the sister group of diatoms, reveals the evolutionary specialization of diatoms from phago-mixotrophs to photoautotrophs.</title>
        <authorList>
            <person name="Ban H."/>
            <person name="Sato S."/>
            <person name="Yoshikawa S."/>
            <person name="Yamada K."/>
            <person name="Nakamura Y."/>
            <person name="Ichinomiya M."/>
            <person name="Sato N."/>
            <person name="Blanc-Mathieu R."/>
            <person name="Endo H."/>
            <person name="Kuwata A."/>
            <person name="Ogata H."/>
        </authorList>
    </citation>
    <scope>NUCLEOTIDE SEQUENCE [LARGE SCALE GENOMIC DNA]</scope>
    <source>
        <strain evidence="3">NIES 3700</strain>
    </source>
</reference>
<gene>
    <name evidence="2" type="ORF">TrLO_g6453</name>
</gene>
<feature type="compositionally biased region" description="Polar residues" evidence="1">
    <location>
        <begin position="184"/>
        <end position="194"/>
    </location>
</feature>
<dbReference type="Proteomes" id="UP001165122">
    <property type="component" value="Unassembled WGS sequence"/>
</dbReference>
<feature type="compositionally biased region" description="Polar residues" evidence="1">
    <location>
        <begin position="210"/>
        <end position="237"/>
    </location>
</feature>
<sequence>MTLSSPPTFKRNPLPTYSTRSPLSNTVFKALHPDSSPPKSPRSEVQQLTKPQHNTREQPHNFYQLDQVEMLPETGDGSSSVDFEEMEARVNFEEEMGGGKWDYTSGVFVLPKPEKEDINPFKASCEFKKTSTLNINPPNSEPNDAELVTSLQVDVSDSDSDDEDNMIYKIAEPTISKAAPPRNNLHSNFRQPSVPSVPKIPTPGPRFGKNLSSKISPKISSTRSDPGRKISSTSPTSPRILKLAGDFKFEIGSLTNRTCGGAISQAQTEAQTESQTETDAQTDCINTSYDSPPPKSITSTITFTTTRSQLNLLTTLTNPPPISPIKPPKPKRTTPYNNYHKFMKMQEENKGKDWMVCNDGTPYVSKFKVQLRKDRGDPEKMMCGGSGFRLYAGKRSKWKLPTSHSVRNSGPYLGHHSEANLIEGRGIKDTLKDRWVGERWGVIGCRRKPEVRRKVARGFHGVHGDLHEGVTKI</sequence>